<organism evidence="1 2">
    <name type="scientific">Pseudopithomyces chartarum</name>
    <dbReference type="NCBI Taxonomy" id="1892770"/>
    <lineage>
        <taxon>Eukaryota</taxon>
        <taxon>Fungi</taxon>
        <taxon>Dikarya</taxon>
        <taxon>Ascomycota</taxon>
        <taxon>Pezizomycotina</taxon>
        <taxon>Dothideomycetes</taxon>
        <taxon>Pleosporomycetidae</taxon>
        <taxon>Pleosporales</taxon>
        <taxon>Massarineae</taxon>
        <taxon>Didymosphaeriaceae</taxon>
        <taxon>Pseudopithomyces</taxon>
    </lineage>
</organism>
<evidence type="ECO:0000313" key="2">
    <source>
        <dbReference type="Proteomes" id="UP001280581"/>
    </source>
</evidence>
<proteinExistence type="predicted"/>
<evidence type="ECO:0000313" key="1">
    <source>
        <dbReference type="EMBL" id="KAK3214359.1"/>
    </source>
</evidence>
<gene>
    <name evidence="1" type="ORF">GRF29_28g2939422</name>
</gene>
<dbReference type="EMBL" id="WVTA01000004">
    <property type="protein sequence ID" value="KAK3214359.1"/>
    <property type="molecule type" value="Genomic_DNA"/>
</dbReference>
<protein>
    <submittedName>
        <fullName evidence="1">Uncharacterized protein</fullName>
    </submittedName>
</protein>
<dbReference type="AlphaFoldDB" id="A0AAN6RL72"/>
<keyword evidence="2" id="KW-1185">Reference proteome</keyword>
<sequence>MSSSTSPARKSSLKDYSYDFVLATTQRSINATMKQYLDGLPQKPESTVLYARDPTSQDKIKKTTPALITAEDLNKRIEANFPGKFPSGLDPLSIPADTDGEDSRIRALRKVGFKYGFRIVAGIPDHYESKADIPDLVTLGQDTSAVSYRMLCKDFDIVELLTEDDDSFWNVYSQATQEKPWVFVAQVDMRMNAIGSNFAGLPDPVKNAVKNLDDNMFSIEQLVLDLSNTALQKPATIEGLDTGGDLYEKVQRFFANQYCRGLAAQGKPVFNYTVKYKAQSSTLIPTDLDFLVVPYVGDNGKALPNPTVNQKQMSTLNYLCMTEQRSLPASNKAFNWNWVAEDEASQLDGIISINRNTFTEWFLRQIKPQAVSSCFKPKVNVTPGSWHPNFRYWREPITESDLTINKPSTGSRVLDISWSKQDEDGAGLDWALGSLRYRNTYSATVDFQDSTIKVVVHGVIWAQLKVGQSWQTANVVDKTWTSEWSLGVDGSGKIVVKGEPVLQDNSENDSINGFSDFFTGANSVFQEIRKNNIENVPFGPFPFRALGDFVFPGGRSFTFKNFRFSDNQDLLCAITYTDPTK</sequence>
<dbReference type="Proteomes" id="UP001280581">
    <property type="component" value="Unassembled WGS sequence"/>
</dbReference>
<accession>A0AAN6RL72</accession>
<reference evidence="1 2" key="1">
    <citation type="submission" date="2021-02" db="EMBL/GenBank/DDBJ databases">
        <title>Genome assembly of Pseudopithomyces chartarum.</title>
        <authorList>
            <person name="Jauregui R."/>
            <person name="Singh J."/>
            <person name="Voisey C."/>
        </authorList>
    </citation>
    <scope>NUCLEOTIDE SEQUENCE [LARGE SCALE GENOMIC DNA]</scope>
    <source>
        <strain evidence="1 2">AGR01</strain>
    </source>
</reference>
<comment type="caution">
    <text evidence="1">The sequence shown here is derived from an EMBL/GenBank/DDBJ whole genome shotgun (WGS) entry which is preliminary data.</text>
</comment>
<name>A0AAN6RL72_9PLEO</name>